<dbReference type="InterPro" id="IPR001789">
    <property type="entry name" value="Sig_transdc_resp-reg_receiver"/>
</dbReference>
<name>A0ABW1AUM8_9RHOO</name>
<dbReference type="PROSITE" id="PS50110">
    <property type="entry name" value="RESPONSE_REGULATORY"/>
    <property type="match status" value="1"/>
</dbReference>
<sequence>MSSTDILILDDEPHLLDWLVEYIEAKNYRATFAVNVAEAMKALNSQVAFRMMILDLNVPAPGEYFSLLKSRGHTYESFRGLYVAEQARNMGYRGRQVIVYSVHDIEEVRLVTDRLGATYITKGRPRAFKAEIDHVLSFDPSTHNA</sequence>
<evidence type="ECO:0000313" key="3">
    <source>
        <dbReference type="EMBL" id="MFC5770696.1"/>
    </source>
</evidence>
<reference evidence="4" key="1">
    <citation type="journal article" date="2019" name="Int. J. Syst. Evol. Microbiol.">
        <title>The Global Catalogue of Microorganisms (GCM) 10K type strain sequencing project: providing services to taxonomists for standard genome sequencing and annotation.</title>
        <authorList>
            <consortium name="The Broad Institute Genomics Platform"/>
            <consortium name="The Broad Institute Genome Sequencing Center for Infectious Disease"/>
            <person name="Wu L."/>
            <person name="Ma J."/>
        </authorList>
    </citation>
    <scope>NUCLEOTIDE SEQUENCE [LARGE SCALE GENOMIC DNA]</scope>
    <source>
        <strain evidence="4">SHR3</strain>
    </source>
</reference>
<evidence type="ECO:0000313" key="4">
    <source>
        <dbReference type="Proteomes" id="UP001595974"/>
    </source>
</evidence>
<dbReference type="EMBL" id="JBHSOG010000057">
    <property type="protein sequence ID" value="MFC5770696.1"/>
    <property type="molecule type" value="Genomic_DNA"/>
</dbReference>
<protein>
    <recommendedName>
        <fullName evidence="2">Response regulatory domain-containing protein</fullName>
    </recommendedName>
</protein>
<evidence type="ECO:0000256" key="1">
    <source>
        <dbReference type="PROSITE-ProRule" id="PRU00169"/>
    </source>
</evidence>
<feature type="modified residue" description="4-aspartylphosphate" evidence="1">
    <location>
        <position position="55"/>
    </location>
</feature>
<dbReference type="SMART" id="SM00448">
    <property type="entry name" value="REC"/>
    <property type="match status" value="1"/>
</dbReference>
<feature type="domain" description="Response regulatory" evidence="2">
    <location>
        <begin position="5"/>
        <end position="137"/>
    </location>
</feature>
<proteinExistence type="predicted"/>
<dbReference type="InterPro" id="IPR011006">
    <property type="entry name" value="CheY-like_superfamily"/>
</dbReference>
<keyword evidence="1" id="KW-0597">Phosphoprotein</keyword>
<dbReference type="SUPFAM" id="SSF52172">
    <property type="entry name" value="CheY-like"/>
    <property type="match status" value="1"/>
</dbReference>
<organism evidence="3 4">
    <name type="scientific">Thauera sinica</name>
    <dbReference type="NCBI Taxonomy" id="2665146"/>
    <lineage>
        <taxon>Bacteria</taxon>
        <taxon>Pseudomonadati</taxon>
        <taxon>Pseudomonadota</taxon>
        <taxon>Betaproteobacteria</taxon>
        <taxon>Rhodocyclales</taxon>
        <taxon>Zoogloeaceae</taxon>
        <taxon>Thauera</taxon>
    </lineage>
</organism>
<comment type="caution">
    <text evidence="3">The sequence shown here is derived from an EMBL/GenBank/DDBJ whole genome shotgun (WGS) entry which is preliminary data.</text>
</comment>
<gene>
    <name evidence="3" type="ORF">ACFPTN_15050</name>
</gene>
<dbReference type="Gene3D" id="3.40.50.2300">
    <property type="match status" value="1"/>
</dbReference>
<dbReference type="Proteomes" id="UP001595974">
    <property type="component" value="Unassembled WGS sequence"/>
</dbReference>
<accession>A0ABW1AUM8</accession>
<keyword evidence="4" id="KW-1185">Reference proteome</keyword>
<evidence type="ECO:0000259" key="2">
    <source>
        <dbReference type="PROSITE" id="PS50110"/>
    </source>
</evidence>
<dbReference type="RefSeq" id="WP_096451161.1">
    <property type="nucleotide sequence ID" value="NZ_JBHSOG010000057.1"/>
</dbReference>